<dbReference type="AlphaFoldDB" id="A0A0L9TKZ2"/>
<evidence type="ECO:0000313" key="3">
    <source>
        <dbReference type="Proteomes" id="UP000053144"/>
    </source>
</evidence>
<evidence type="ECO:0000256" key="1">
    <source>
        <dbReference type="SAM" id="MobiDB-lite"/>
    </source>
</evidence>
<organism evidence="2 3">
    <name type="scientific">Phaseolus angularis</name>
    <name type="common">Azuki bean</name>
    <name type="synonym">Vigna angularis</name>
    <dbReference type="NCBI Taxonomy" id="3914"/>
    <lineage>
        <taxon>Eukaryota</taxon>
        <taxon>Viridiplantae</taxon>
        <taxon>Streptophyta</taxon>
        <taxon>Embryophyta</taxon>
        <taxon>Tracheophyta</taxon>
        <taxon>Spermatophyta</taxon>
        <taxon>Magnoliopsida</taxon>
        <taxon>eudicotyledons</taxon>
        <taxon>Gunneridae</taxon>
        <taxon>Pentapetalae</taxon>
        <taxon>rosids</taxon>
        <taxon>fabids</taxon>
        <taxon>Fabales</taxon>
        <taxon>Fabaceae</taxon>
        <taxon>Papilionoideae</taxon>
        <taxon>50 kb inversion clade</taxon>
        <taxon>NPAAA clade</taxon>
        <taxon>indigoferoid/millettioid clade</taxon>
        <taxon>Phaseoleae</taxon>
        <taxon>Vigna</taxon>
    </lineage>
</organism>
<evidence type="ECO:0000313" key="2">
    <source>
        <dbReference type="EMBL" id="KOM31146.1"/>
    </source>
</evidence>
<proteinExistence type="predicted"/>
<dbReference type="EMBL" id="CM003371">
    <property type="protein sequence ID" value="KOM31146.1"/>
    <property type="molecule type" value="Genomic_DNA"/>
</dbReference>
<feature type="region of interest" description="Disordered" evidence="1">
    <location>
        <begin position="1"/>
        <end position="26"/>
    </location>
</feature>
<dbReference type="Gramene" id="KOM31146">
    <property type="protein sequence ID" value="KOM31146"/>
    <property type="gene ID" value="LR48_Vigan01g070100"/>
</dbReference>
<reference evidence="3" key="1">
    <citation type="journal article" date="2015" name="Proc. Natl. Acad. Sci. U.S.A.">
        <title>Genome sequencing of adzuki bean (Vigna angularis) provides insight into high starch and low fat accumulation and domestication.</title>
        <authorList>
            <person name="Yang K."/>
            <person name="Tian Z."/>
            <person name="Chen C."/>
            <person name="Luo L."/>
            <person name="Zhao B."/>
            <person name="Wang Z."/>
            <person name="Yu L."/>
            <person name="Li Y."/>
            <person name="Sun Y."/>
            <person name="Li W."/>
            <person name="Chen Y."/>
            <person name="Li Y."/>
            <person name="Zhang Y."/>
            <person name="Ai D."/>
            <person name="Zhao J."/>
            <person name="Shang C."/>
            <person name="Ma Y."/>
            <person name="Wu B."/>
            <person name="Wang M."/>
            <person name="Gao L."/>
            <person name="Sun D."/>
            <person name="Zhang P."/>
            <person name="Guo F."/>
            <person name="Wang W."/>
            <person name="Li Y."/>
            <person name="Wang J."/>
            <person name="Varshney R.K."/>
            <person name="Wang J."/>
            <person name="Ling H.Q."/>
            <person name="Wan P."/>
        </authorList>
    </citation>
    <scope>NUCLEOTIDE SEQUENCE</scope>
    <source>
        <strain evidence="3">cv. Jingnong 6</strain>
    </source>
</reference>
<protein>
    <submittedName>
        <fullName evidence="2">Uncharacterized protein</fullName>
    </submittedName>
</protein>
<dbReference type="Proteomes" id="UP000053144">
    <property type="component" value="Chromosome 1"/>
</dbReference>
<sequence length="190" mass="20789">MDGCPRTFTVQQQQEDVQQQQEDVQHLEEDLHGPAAEKIGMVIGELEEDPTQRKTRLPHEEAHSSPNPFEPELQGFSIWGLAPSQLGWKVNNRSNSNTSSYRCSPPPLPSTVAALHHRCPPPSLLSTTAAFHRCSPSSLLSTVAALPPLPSTTAALHHRCPLPPFSPPPLPSTTVLSTTFLRLGTFLLQI</sequence>
<name>A0A0L9TKZ2_PHAAN</name>
<feature type="compositionally biased region" description="Low complexity" evidence="1">
    <location>
        <begin position="10"/>
        <end position="22"/>
    </location>
</feature>
<accession>A0A0L9TKZ2</accession>
<gene>
    <name evidence="2" type="ORF">LR48_Vigan01g070100</name>
</gene>
<feature type="region of interest" description="Disordered" evidence="1">
    <location>
        <begin position="49"/>
        <end position="68"/>
    </location>
</feature>